<name>A0AAD3MMJ8_LATJO</name>
<keyword evidence="3" id="KW-1185">Reference proteome</keyword>
<sequence>MSLNSDKDHPPAHSNEPGPSAASVIESTVRLEKMSDLDEEQDRAGSPDSDCLSMRSDWSKGLPPVFSNEPSATSVTGLSLRLEMSDLDEEQNRAGSPVSNCLSMKSDRSKGLPPVFSNEPGPSDT</sequence>
<accession>A0AAD3MMJ8</accession>
<proteinExistence type="predicted"/>
<evidence type="ECO:0000313" key="3">
    <source>
        <dbReference type="Proteomes" id="UP001279410"/>
    </source>
</evidence>
<reference evidence="2" key="1">
    <citation type="submission" date="2022-08" db="EMBL/GenBank/DDBJ databases">
        <title>Genome sequencing of akame (Lates japonicus).</title>
        <authorList>
            <person name="Hashiguchi Y."/>
            <person name="Takahashi H."/>
        </authorList>
    </citation>
    <scope>NUCLEOTIDE SEQUENCE</scope>
    <source>
        <strain evidence="2">Kochi</strain>
    </source>
</reference>
<gene>
    <name evidence="2" type="ORF">AKAME5_000908700</name>
</gene>
<feature type="non-terminal residue" evidence="2">
    <location>
        <position position="125"/>
    </location>
</feature>
<feature type="compositionally biased region" description="Polar residues" evidence="1">
    <location>
        <begin position="93"/>
        <end position="103"/>
    </location>
</feature>
<protein>
    <submittedName>
        <fullName evidence="2">NACHT, LRR and PYD domains-containing protein 12-like isoform X4</fullName>
    </submittedName>
</protein>
<dbReference type="AlphaFoldDB" id="A0AAD3MMJ8"/>
<feature type="compositionally biased region" description="Polar residues" evidence="1">
    <location>
        <begin position="68"/>
        <end position="77"/>
    </location>
</feature>
<dbReference type="EMBL" id="BRZM01000027">
    <property type="protein sequence ID" value="GLD56783.1"/>
    <property type="molecule type" value="Genomic_DNA"/>
</dbReference>
<organism evidence="2 3">
    <name type="scientific">Lates japonicus</name>
    <name type="common">Japanese lates</name>
    <dbReference type="NCBI Taxonomy" id="270547"/>
    <lineage>
        <taxon>Eukaryota</taxon>
        <taxon>Metazoa</taxon>
        <taxon>Chordata</taxon>
        <taxon>Craniata</taxon>
        <taxon>Vertebrata</taxon>
        <taxon>Euteleostomi</taxon>
        <taxon>Actinopterygii</taxon>
        <taxon>Neopterygii</taxon>
        <taxon>Teleostei</taxon>
        <taxon>Neoteleostei</taxon>
        <taxon>Acanthomorphata</taxon>
        <taxon>Carangaria</taxon>
        <taxon>Carangaria incertae sedis</taxon>
        <taxon>Centropomidae</taxon>
        <taxon>Lates</taxon>
    </lineage>
</organism>
<comment type="caution">
    <text evidence="2">The sequence shown here is derived from an EMBL/GenBank/DDBJ whole genome shotgun (WGS) entry which is preliminary data.</text>
</comment>
<feature type="compositionally biased region" description="Basic and acidic residues" evidence="1">
    <location>
        <begin position="1"/>
        <end position="11"/>
    </location>
</feature>
<evidence type="ECO:0000256" key="1">
    <source>
        <dbReference type="SAM" id="MobiDB-lite"/>
    </source>
</evidence>
<feature type="region of interest" description="Disordered" evidence="1">
    <location>
        <begin position="1"/>
        <end position="125"/>
    </location>
</feature>
<evidence type="ECO:0000313" key="2">
    <source>
        <dbReference type="EMBL" id="GLD56783.1"/>
    </source>
</evidence>
<dbReference type="Proteomes" id="UP001279410">
    <property type="component" value="Unassembled WGS sequence"/>
</dbReference>